<comment type="cofactor">
    <cofactor evidence="1">
        <name>Fe(2+)</name>
        <dbReference type="ChEBI" id="CHEBI:29033"/>
    </cofactor>
</comment>
<keyword evidence="3" id="KW-0479">Metal-binding</keyword>
<keyword evidence="4" id="KW-0560">Oxidoreductase</keyword>
<accession>A0ABT5KU38</accession>
<sequence length="511" mass="56662">MQRRDLLKAGLQHVAGLGAVAAWPGAWAQGDGRDVCDVHDACPQGAFTQAPELAPLFGLPVDELDARDLVVEGRLPVGLRGVYYKNGPGLMARGGERYQHWFDGDGLVQAWRFTDQGVSHCARFVQTAKFRAERAAGRFLVPGYGTAIPARMPVRGPDSLNTANTSVLLQGDKLYALWEGGSVHELDPQTLATRGLKTWSPNLAGMPFSAHPKVEADGTVWNFGTSGHHMALYQLSAAGQVLRSTVFEMPSACAMVHDFAVSQRCLVFLLPPIELDLAALKAGESMVGAMRWQAQEATRILLIDKADFNQRRVLEIPACMAFHFGNAWDDGQQLHLDYVQNRDLPAANQVFRQIMRGERPGASEVPATPRFMRIDLASGRIELQSRDEAVEFPSVDPRFVAQRYRHVYYPSSVDLGDRWGFDGLLHVDIESGRRDRFSFGKEVVVEEHVLVPKPGRRQEGEGWLLGLCYDTRRQRSFASVFDAQALSAGPLAKVWLPYWVTYGFHGKFYAA</sequence>
<evidence type="ECO:0000256" key="3">
    <source>
        <dbReference type="ARBA" id="ARBA00022723"/>
    </source>
</evidence>
<evidence type="ECO:0000313" key="6">
    <source>
        <dbReference type="EMBL" id="MDC8785950.1"/>
    </source>
</evidence>
<dbReference type="InterPro" id="IPR004294">
    <property type="entry name" value="Carotenoid_Oase"/>
</dbReference>
<evidence type="ECO:0000256" key="4">
    <source>
        <dbReference type="ARBA" id="ARBA00023002"/>
    </source>
</evidence>
<dbReference type="Proteomes" id="UP001219862">
    <property type="component" value="Unassembled WGS sequence"/>
</dbReference>
<dbReference type="PANTHER" id="PTHR10543">
    <property type="entry name" value="BETA-CAROTENE DIOXYGENASE"/>
    <property type="match status" value="1"/>
</dbReference>
<protein>
    <submittedName>
        <fullName evidence="6">Carotenoid oxygenase family protein</fullName>
    </submittedName>
</protein>
<organism evidence="6 7">
    <name type="scientific">Roseateles koreensis</name>
    <dbReference type="NCBI Taxonomy" id="2987526"/>
    <lineage>
        <taxon>Bacteria</taxon>
        <taxon>Pseudomonadati</taxon>
        <taxon>Pseudomonadota</taxon>
        <taxon>Betaproteobacteria</taxon>
        <taxon>Burkholderiales</taxon>
        <taxon>Sphaerotilaceae</taxon>
        <taxon>Roseateles</taxon>
    </lineage>
</organism>
<evidence type="ECO:0000256" key="2">
    <source>
        <dbReference type="ARBA" id="ARBA00006787"/>
    </source>
</evidence>
<evidence type="ECO:0000313" key="7">
    <source>
        <dbReference type="Proteomes" id="UP001219862"/>
    </source>
</evidence>
<gene>
    <name evidence="6" type="ORF">PRZ01_12180</name>
</gene>
<keyword evidence="7" id="KW-1185">Reference proteome</keyword>
<proteinExistence type="inferred from homology"/>
<name>A0ABT5KU38_9BURK</name>
<comment type="similarity">
    <text evidence="2">Belongs to the carotenoid oxygenase family.</text>
</comment>
<reference evidence="6 7" key="1">
    <citation type="submission" date="2022-10" db="EMBL/GenBank/DDBJ databases">
        <title>paucibacter sp. hw8 Genome sequencing.</title>
        <authorList>
            <person name="Park S."/>
        </authorList>
    </citation>
    <scope>NUCLEOTIDE SEQUENCE [LARGE SCALE GENOMIC DNA]</scope>
    <source>
        <strain evidence="7">hw8</strain>
    </source>
</reference>
<comment type="caution">
    <text evidence="6">The sequence shown here is derived from an EMBL/GenBank/DDBJ whole genome shotgun (WGS) entry which is preliminary data.</text>
</comment>
<evidence type="ECO:0000256" key="5">
    <source>
        <dbReference type="ARBA" id="ARBA00023004"/>
    </source>
</evidence>
<evidence type="ECO:0000256" key="1">
    <source>
        <dbReference type="ARBA" id="ARBA00001954"/>
    </source>
</evidence>
<dbReference type="EMBL" id="JAQQXS010000010">
    <property type="protein sequence ID" value="MDC8785950.1"/>
    <property type="molecule type" value="Genomic_DNA"/>
</dbReference>
<dbReference type="PANTHER" id="PTHR10543:SF89">
    <property type="entry name" value="CAROTENOID 9,10(9',10')-CLEAVAGE DIOXYGENASE 1"/>
    <property type="match status" value="1"/>
</dbReference>
<dbReference type="Pfam" id="PF03055">
    <property type="entry name" value="RPE65"/>
    <property type="match status" value="1"/>
</dbReference>
<keyword evidence="5" id="KW-0408">Iron</keyword>